<gene>
    <name evidence="1" type="ORF">ALQ77_03916</name>
</gene>
<name>A0A3M3EHI9_9PSED</name>
<dbReference type="AlphaFoldDB" id="A0A3M3EHI9"/>
<dbReference type="SUPFAM" id="SSF47240">
    <property type="entry name" value="Ferritin-like"/>
    <property type="match status" value="1"/>
</dbReference>
<evidence type="ECO:0000313" key="1">
    <source>
        <dbReference type="EMBL" id="RMM49011.1"/>
    </source>
</evidence>
<dbReference type="InterPro" id="IPR012347">
    <property type="entry name" value="Ferritin-like"/>
</dbReference>
<reference evidence="1 2" key="1">
    <citation type="submission" date="2018-08" db="EMBL/GenBank/DDBJ databases">
        <title>Recombination of ecologically and evolutionarily significant loci maintains genetic cohesion in the Pseudomonas syringae species complex.</title>
        <authorList>
            <person name="Dillon M."/>
            <person name="Thakur S."/>
            <person name="Almeida R.N.D."/>
            <person name="Weir B.S."/>
            <person name="Guttman D.S."/>
        </authorList>
    </citation>
    <scope>NUCLEOTIDE SEQUENCE [LARGE SCALE GENOMIC DNA]</scope>
    <source>
        <strain evidence="1 2">NCPPB2445</strain>
    </source>
</reference>
<dbReference type="CDD" id="cd00657">
    <property type="entry name" value="Ferritin_like"/>
    <property type="match status" value="1"/>
</dbReference>
<keyword evidence="2" id="KW-1185">Reference proteome</keyword>
<protein>
    <submittedName>
        <fullName evidence="1">Uncharacterized protein</fullName>
    </submittedName>
</protein>
<evidence type="ECO:0000313" key="2">
    <source>
        <dbReference type="Proteomes" id="UP000270661"/>
    </source>
</evidence>
<sequence>MHSTTEKEKEMATPKENLLDWLNDAHAMEQQAEKMLKAQAERLEHYPVLKARIEEHLQETLGQQKLVEQCIQRLGGSTSMLKDMAGKLMAFGQAVGGMTMSDEVVKGAMSGYVFENLEIASYTVLIEAAKAAGDVETQRACEQILPQEIAMAEWLRDHLPEITQAFLERSANPHTEAKR</sequence>
<dbReference type="InterPro" id="IPR010287">
    <property type="entry name" value="DUF892_YciF-like"/>
</dbReference>
<accession>A0A3M3EHI9</accession>
<dbReference type="STRING" id="47879.AXG94_25580"/>
<dbReference type="EMBL" id="RBOJ01000077">
    <property type="protein sequence ID" value="RMM49011.1"/>
    <property type="molecule type" value="Genomic_DNA"/>
</dbReference>
<dbReference type="Gene3D" id="1.20.1260.10">
    <property type="match status" value="1"/>
</dbReference>
<dbReference type="InterPro" id="IPR009078">
    <property type="entry name" value="Ferritin-like_SF"/>
</dbReference>
<proteinExistence type="predicted"/>
<comment type="caution">
    <text evidence="1">The sequence shown here is derived from an EMBL/GenBank/DDBJ whole genome shotgun (WGS) entry which is preliminary data.</text>
</comment>
<organism evidence="1 2">
    <name type="scientific">Pseudomonas corrugata</name>
    <dbReference type="NCBI Taxonomy" id="47879"/>
    <lineage>
        <taxon>Bacteria</taxon>
        <taxon>Pseudomonadati</taxon>
        <taxon>Pseudomonadota</taxon>
        <taxon>Gammaproteobacteria</taxon>
        <taxon>Pseudomonadales</taxon>
        <taxon>Pseudomonadaceae</taxon>
        <taxon>Pseudomonas</taxon>
    </lineage>
</organism>
<dbReference type="Pfam" id="PF05974">
    <property type="entry name" value="DUF892"/>
    <property type="match status" value="1"/>
</dbReference>
<dbReference type="Proteomes" id="UP000270661">
    <property type="component" value="Unassembled WGS sequence"/>
</dbReference>